<dbReference type="PRINTS" id="PR01713">
    <property type="entry name" value="NUCEPIMERASE"/>
</dbReference>
<gene>
    <name evidence="2" type="primary">gmd_2</name>
    <name evidence="3" type="ORF">BPAOADCO_00013</name>
    <name evidence="2" type="ORF">PIKABMHP_00013</name>
</gene>
<feature type="domain" description="NAD(P)-binding" evidence="1">
    <location>
        <begin position="10"/>
        <end position="311"/>
    </location>
</feature>
<proteinExistence type="predicted"/>
<evidence type="ECO:0000313" key="3">
    <source>
        <dbReference type="EMBL" id="QNO42749.1"/>
    </source>
</evidence>
<dbReference type="EC" id="4.2.1.47" evidence="2"/>
<dbReference type="InterPro" id="IPR016040">
    <property type="entry name" value="NAD(P)-bd_dom"/>
</dbReference>
<reference evidence="2" key="1">
    <citation type="submission" date="2020-06" db="EMBL/GenBank/DDBJ databases">
        <title>Unique genomic features of the anaerobic methanotrophic archaea.</title>
        <authorList>
            <person name="Chadwick G.L."/>
            <person name="Skennerton C.T."/>
            <person name="Laso-Perez R."/>
            <person name="Leu A.O."/>
            <person name="Speth D.R."/>
            <person name="Yu H."/>
            <person name="Morgan-Lang C."/>
            <person name="Hatzenpichler R."/>
            <person name="Goudeau D."/>
            <person name="Malmstrom R."/>
            <person name="Brazelton W.J."/>
            <person name="Woyke T."/>
            <person name="Hallam S.J."/>
            <person name="Tyson G.W."/>
            <person name="Wegener G."/>
            <person name="Boetius A."/>
            <person name="Orphan V."/>
        </authorList>
    </citation>
    <scope>NUCLEOTIDE SEQUENCE</scope>
</reference>
<dbReference type="GO" id="GO:0008446">
    <property type="term" value="F:GDP-mannose 4,6-dehydratase activity"/>
    <property type="evidence" value="ECO:0007669"/>
    <property type="project" value="UniProtKB-EC"/>
</dbReference>
<dbReference type="AlphaFoldDB" id="A0A7G9Y188"/>
<dbReference type="InterPro" id="IPR036291">
    <property type="entry name" value="NAD(P)-bd_dom_sf"/>
</dbReference>
<organism evidence="2">
    <name type="scientific">Candidatus Methanogaster sp. ANME-2c ERB4</name>
    <dbReference type="NCBI Taxonomy" id="2759911"/>
    <lineage>
        <taxon>Archaea</taxon>
        <taxon>Methanobacteriati</taxon>
        <taxon>Methanobacteriota</taxon>
        <taxon>Stenosarchaea group</taxon>
        <taxon>Methanomicrobia</taxon>
        <taxon>Methanosarcinales</taxon>
        <taxon>ANME-2 cluster</taxon>
        <taxon>Candidatus Methanogasteraceae</taxon>
        <taxon>Candidatus Methanogaster</taxon>
    </lineage>
</organism>
<name>A0A7G9Y188_9EURY</name>
<evidence type="ECO:0000313" key="2">
    <source>
        <dbReference type="EMBL" id="QNO41772.1"/>
    </source>
</evidence>
<dbReference type="SUPFAM" id="SSF51735">
    <property type="entry name" value="NAD(P)-binding Rossmann-fold domains"/>
    <property type="match status" value="1"/>
</dbReference>
<keyword evidence="2" id="KW-0456">Lyase</keyword>
<dbReference type="Pfam" id="PF16363">
    <property type="entry name" value="GDP_Man_Dehyd"/>
    <property type="match status" value="1"/>
</dbReference>
<dbReference type="CDD" id="cd05257">
    <property type="entry name" value="Arna_like_SDR_e"/>
    <property type="match status" value="1"/>
</dbReference>
<evidence type="ECO:0000259" key="1">
    <source>
        <dbReference type="Pfam" id="PF16363"/>
    </source>
</evidence>
<dbReference type="InterPro" id="IPR045869">
    <property type="entry name" value="Arna-like_SDR_e"/>
</dbReference>
<accession>A0A7G9Y188</accession>
<dbReference type="EMBL" id="MT630670">
    <property type="protein sequence ID" value="QNO41772.1"/>
    <property type="molecule type" value="Genomic_DNA"/>
</dbReference>
<dbReference type="GO" id="GO:0016831">
    <property type="term" value="F:carboxy-lyase activity"/>
    <property type="evidence" value="ECO:0007669"/>
    <property type="project" value="InterPro"/>
</dbReference>
<sequence length="329" mass="37026">MNWQRKEVFLTGAGGFIGSQLVEELVRLGATVKAFVRYNSRNDWGLLELLPNDKLNQIEVIMGDLKDADAVRCVTKDVDIIFHLGSLIAIPYSYIHPRETIETNILGTLNVLTAAKEHEVEKLVHTSTSEVYGTARYVPIDENHPLQGQSPYSASKIGADKISESFYRSFDLPVATIRPFNTFGPRQSARAVIPTIIMQALTKEKIFLGSLHPTRDYTYVKDVVEGFIKVAESPESVGEVINIGSNFEISIGDLVNKIFSLIGKNAEIITDSARIRPQDSEVERLWCDNTKAKRLLGWEPKTSLDNGLEKTIEWISEHMNLYKPELYNR</sequence>
<protein>
    <submittedName>
        <fullName evidence="2">GDP-mannose 4,6-dehydratase</fullName>
        <ecNumber evidence="2">4.2.1.47</ecNumber>
    </submittedName>
</protein>
<dbReference type="Gene3D" id="3.40.50.720">
    <property type="entry name" value="NAD(P)-binding Rossmann-like Domain"/>
    <property type="match status" value="1"/>
</dbReference>
<dbReference type="PANTHER" id="PTHR43000">
    <property type="entry name" value="DTDP-D-GLUCOSE 4,6-DEHYDRATASE-RELATED"/>
    <property type="match status" value="1"/>
</dbReference>
<dbReference type="EMBL" id="MT630760">
    <property type="protein sequence ID" value="QNO42749.1"/>
    <property type="molecule type" value="Genomic_DNA"/>
</dbReference>